<sequence>MASENDHKKQEEGKGFAGLSSMVSDVEAEVANSLKRANSVPSPASQGSTRTGDQILEGQPQPKPQTHRPAAQSSGSPSIGIWLFGVAAVIGVIWFAWFAAQSGNHKSSGPAYSPGSSSTSVAPAPARKPRTEQPQVPSRPTEDKPSVGRNNVLATAQIRYCLAEKIRLDAAKSVINNYVGSDVDLFNAHVNDYNSRCGEFRYRQNTLESARRDIEPYRSQLQAEGRSRFVSSPSAATRSKAPSQVRPTPDATVQAIQHRLNEFGYNAGSADGFFGSSTRSAILAFQNDTGLPSDGVASSALLARLNATTRRPIPSPDRESMRGANGGQTVISQPRVTYSNEASIDKDNYKKCIDGRYPSLCDHTLLTQSEAARVDAAERKANFGKCIDGRYPSLCDHTLLTQSEAARVDAAERKANFGKCIDGRYPSLCDHTLLTQSEAARVDAAERKANFDKCIDGRYPSLCDHTLLTQSEAARVDAAERKANFDKCIDGRYPSLCDHAMLTSQEAVLVRDAERRAGRGY</sequence>
<comment type="caution">
    <text evidence="4">The sequence shown here is derived from an EMBL/GenBank/DDBJ whole genome shotgun (WGS) entry which is preliminary data.</text>
</comment>
<evidence type="ECO:0000313" key="5">
    <source>
        <dbReference type="Proteomes" id="UP000717995"/>
    </source>
</evidence>
<evidence type="ECO:0000313" key="4">
    <source>
        <dbReference type="EMBL" id="MBM7062831.1"/>
    </source>
</evidence>
<dbReference type="EMBL" id="JAFEUP010000006">
    <property type="protein sequence ID" value="MBM7062831.1"/>
    <property type="molecule type" value="Genomic_DNA"/>
</dbReference>
<dbReference type="Proteomes" id="UP000717995">
    <property type="component" value="Unassembled WGS sequence"/>
</dbReference>
<feature type="compositionally biased region" description="Polar residues" evidence="1">
    <location>
        <begin position="229"/>
        <end position="246"/>
    </location>
</feature>
<keyword evidence="2" id="KW-0472">Membrane</keyword>
<feature type="transmembrane region" description="Helical" evidence="2">
    <location>
        <begin position="79"/>
        <end position="100"/>
    </location>
</feature>
<dbReference type="InterPro" id="IPR036366">
    <property type="entry name" value="PGBDSf"/>
</dbReference>
<dbReference type="InterPro" id="IPR036365">
    <property type="entry name" value="PGBD-like_sf"/>
</dbReference>
<gene>
    <name evidence="4" type="ORF">JQX08_19120</name>
</gene>
<evidence type="ECO:0000256" key="2">
    <source>
        <dbReference type="SAM" id="Phobius"/>
    </source>
</evidence>
<feature type="region of interest" description="Disordered" evidence="1">
    <location>
        <begin position="106"/>
        <end position="150"/>
    </location>
</feature>
<keyword evidence="2" id="KW-0812">Transmembrane</keyword>
<evidence type="ECO:0000256" key="1">
    <source>
        <dbReference type="SAM" id="MobiDB-lite"/>
    </source>
</evidence>
<keyword evidence="5" id="KW-1185">Reference proteome</keyword>
<protein>
    <submittedName>
        <fullName evidence="4">Peptidoglycan-binding protein</fullName>
    </submittedName>
</protein>
<keyword evidence="2" id="KW-1133">Transmembrane helix</keyword>
<reference evidence="4 5" key="1">
    <citation type="submission" date="2021-02" db="EMBL/GenBank/DDBJ databases">
        <authorList>
            <person name="Lee D.-H."/>
        </authorList>
    </citation>
    <scope>NUCLEOTIDE SEQUENCE [LARGE SCALE GENOMIC DNA]</scope>
    <source>
        <strain evidence="4 5">UL073</strain>
    </source>
</reference>
<evidence type="ECO:0000259" key="3">
    <source>
        <dbReference type="Pfam" id="PF01471"/>
    </source>
</evidence>
<feature type="compositionally biased region" description="Polar residues" evidence="1">
    <location>
        <begin position="35"/>
        <end position="52"/>
    </location>
</feature>
<name>A0ABS2IID8_9GAMM</name>
<proteinExistence type="predicted"/>
<dbReference type="InterPro" id="IPR002477">
    <property type="entry name" value="Peptidoglycan-bd-like"/>
</dbReference>
<feature type="region of interest" description="Disordered" evidence="1">
    <location>
        <begin position="30"/>
        <end position="74"/>
    </location>
</feature>
<feature type="region of interest" description="Disordered" evidence="1">
    <location>
        <begin position="1"/>
        <end position="20"/>
    </location>
</feature>
<dbReference type="Gene3D" id="1.10.101.10">
    <property type="entry name" value="PGBD-like superfamily/PGBD"/>
    <property type="match status" value="1"/>
</dbReference>
<dbReference type="RefSeq" id="WP_205350010.1">
    <property type="nucleotide sequence ID" value="NZ_JAFEUP010000006.1"/>
</dbReference>
<feature type="compositionally biased region" description="Basic and acidic residues" evidence="1">
    <location>
        <begin position="1"/>
        <end position="14"/>
    </location>
</feature>
<dbReference type="SUPFAM" id="SSF47090">
    <property type="entry name" value="PGBD-like"/>
    <property type="match status" value="1"/>
</dbReference>
<accession>A0ABS2IID8</accession>
<feature type="region of interest" description="Disordered" evidence="1">
    <location>
        <begin position="222"/>
        <end position="249"/>
    </location>
</feature>
<organism evidence="4 5">
    <name type="scientific">Zestomonas insulae</name>
    <dbReference type="NCBI Taxonomy" id="2809017"/>
    <lineage>
        <taxon>Bacteria</taxon>
        <taxon>Pseudomonadati</taxon>
        <taxon>Pseudomonadota</taxon>
        <taxon>Gammaproteobacteria</taxon>
        <taxon>Pseudomonadales</taxon>
        <taxon>Pseudomonadaceae</taxon>
        <taxon>Zestomonas</taxon>
    </lineage>
</organism>
<feature type="compositionally biased region" description="Low complexity" evidence="1">
    <location>
        <begin position="107"/>
        <end position="125"/>
    </location>
</feature>
<feature type="domain" description="Peptidoglycan binding-like" evidence="3">
    <location>
        <begin position="251"/>
        <end position="305"/>
    </location>
</feature>
<dbReference type="Pfam" id="PF01471">
    <property type="entry name" value="PG_binding_1"/>
    <property type="match status" value="1"/>
</dbReference>